<evidence type="ECO:0000256" key="2">
    <source>
        <dbReference type="ARBA" id="ARBA00022448"/>
    </source>
</evidence>
<proteinExistence type="inferred from homology"/>
<dbReference type="InterPro" id="IPR005170">
    <property type="entry name" value="Transptr-assoc_dom"/>
</dbReference>
<feature type="transmembrane region" description="Helical" evidence="12">
    <location>
        <begin position="298"/>
        <end position="323"/>
    </location>
</feature>
<dbReference type="Pfam" id="PF00999">
    <property type="entry name" value="Na_H_Exchanger"/>
    <property type="match status" value="1"/>
</dbReference>
<keyword evidence="15" id="KW-1185">Reference proteome</keyword>
<keyword evidence="8 12" id="KW-0630">Potassium</keyword>
<feature type="transmembrane region" description="Helical" evidence="12">
    <location>
        <begin position="122"/>
        <end position="143"/>
    </location>
</feature>
<dbReference type="SUPFAM" id="SSF56176">
    <property type="entry name" value="FAD-binding/transporter-associated domain-like"/>
    <property type="match status" value="1"/>
</dbReference>
<name>A0ABY9SGK0_9ENTR</name>
<feature type="transmembrane region" description="Helical" evidence="12">
    <location>
        <begin position="273"/>
        <end position="292"/>
    </location>
</feature>
<evidence type="ECO:0000256" key="8">
    <source>
        <dbReference type="ARBA" id="ARBA00022958"/>
    </source>
</evidence>
<dbReference type="Proteomes" id="UP001246690">
    <property type="component" value="Chromosome"/>
</dbReference>
<dbReference type="Pfam" id="PF02080">
    <property type="entry name" value="TrkA_C"/>
    <property type="match status" value="1"/>
</dbReference>
<evidence type="ECO:0000259" key="13">
    <source>
        <dbReference type="PROSITE" id="PS51202"/>
    </source>
</evidence>
<feature type="transmembrane region" description="Helical" evidence="12">
    <location>
        <begin position="30"/>
        <end position="53"/>
    </location>
</feature>
<keyword evidence="5" id="KW-0997">Cell inner membrane</keyword>
<feature type="transmembrane region" description="Helical" evidence="12">
    <location>
        <begin position="335"/>
        <end position="357"/>
    </location>
</feature>
<keyword evidence="11 12" id="KW-0472">Membrane</keyword>
<dbReference type="PANTHER" id="PTHR32507">
    <property type="entry name" value="NA(+)/H(+) ANTIPORTER 1"/>
    <property type="match status" value="1"/>
</dbReference>
<keyword evidence="3 12" id="KW-0050">Antiport</keyword>
<dbReference type="PANTHER" id="PTHR32507:SF7">
    <property type="entry name" value="K(+)_H(+) ANTIPORTER NHAP2"/>
    <property type="match status" value="1"/>
</dbReference>
<keyword evidence="10 12" id="KW-0406">Ion transport</keyword>
<dbReference type="SUPFAM" id="SSF116726">
    <property type="entry name" value="TrkA C-terminal domain-like"/>
    <property type="match status" value="1"/>
</dbReference>
<dbReference type="PROSITE" id="PS51202">
    <property type="entry name" value="RCK_C"/>
    <property type="match status" value="1"/>
</dbReference>
<organism evidence="14 15">
    <name type="scientific">Buttiauxella selenatireducens</name>
    <dbReference type="NCBI Taxonomy" id="3073902"/>
    <lineage>
        <taxon>Bacteria</taxon>
        <taxon>Pseudomonadati</taxon>
        <taxon>Pseudomonadota</taxon>
        <taxon>Gammaproteobacteria</taxon>
        <taxon>Enterobacterales</taxon>
        <taxon>Enterobacteriaceae</taxon>
        <taxon>Buttiauxella</taxon>
    </lineage>
</organism>
<dbReference type="InterPro" id="IPR006037">
    <property type="entry name" value="RCK_C"/>
</dbReference>
<keyword evidence="4 12" id="KW-1003">Cell membrane</keyword>
<evidence type="ECO:0000256" key="9">
    <source>
        <dbReference type="ARBA" id="ARBA00022989"/>
    </source>
</evidence>
<dbReference type="InterPro" id="IPR006153">
    <property type="entry name" value="Cation/H_exchanger_TM"/>
</dbReference>
<evidence type="ECO:0000256" key="4">
    <source>
        <dbReference type="ARBA" id="ARBA00022475"/>
    </source>
</evidence>
<sequence>MDAGAIVSLFILGSVLVTCSILLSSFSSRLGIPILVIFLAIGMLAGIDGIGGIPFDNYPFAYLISNLALAVILLDGGMRTQASSFRVALGPALSLATVGVLVTSGLTGMAAAWLFNLNLIEGLLIGAIVGSTDAAAVFSLLGGKGLNERVGATLEIESGSNDPMAVFLTITLIEMIQHGQTGLSWMFLMDIIQQFGLGIVLGLGGGYLLLQMINRITLPQGLYPLLALSGGIMVFGITTALDGSGILAVYLCGFLLGNRPIRSRFGILQNFDGLAWFAQIGMFLVLGLLVNPSDLLPIAIPALLLSLWMIFFARPLSVFLGLLPFRGFNLRERVFISWVGLRGAVPIILAVFPMMAGLENARLFFNVAFFVVLVSLLLQGTSLGWAAKKAKVVVPLVGWPVSRVGLDIHPENPWEQFVYQLSEDKWCIGASLRDLNMPKDTRIAALFRDNVLMNPGDRTRLQVGDVLCVIGRERDLPALGKMFSQSPPVSLDQRFFGDFILEANAQFADVATIYGLDLDDSVNTQQTLGEFVVGMLGAAPVVGDQVEFAGMIWTVAEKEDNQVLKIGVRVESNETE</sequence>
<dbReference type="SMART" id="SM01091">
    <property type="entry name" value="CorC_HlyC"/>
    <property type="match status" value="1"/>
</dbReference>
<reference evidence="14 15" key="1">
    <citation type="submission" date="2023-09" db="EMBL/GenBank/DDBJ databases">
        <title>Buttiauxella selenatireducens sp. nov., isolated from the rhizosphere of Cardamine hupingshanesis.</title>
        <authorList>
            <person name="Zhang S."/>
            <person name="Xu Z."/>
            <person name="Wang H."/>
            <person name="Guo Y."/>
        </authorList>
    </citation>
    <scope>NUCLEOTIDE SEQUENCE [LARGE SCALE GENOMIC DNA]</scope>
    <source>
        <strain evidence="14 15">R73</strain>
    </source>
</reference>
<dbReference type="Gene3D" id="3.30.70.1450">
    <property type="entry name" value="Regulator of K+ conductance, C-terminal domain"/>
    <property type="match status" value="1"/>
</dbReference>
<evidence type="ECO:0000256" key="10">
    <source>
        <dbReference type="ARBA" id="ARBA00023065"/>
    </source>
</evidence>
<evidence type="ECO:0000256" key="6">
    <source>
        <dbReference type="ARBA" id="ARBA00022538"/>
    </source>
</evidence>
<feature type="transmembrane region" description="Helical" evidence="12">
    <location>
        <begin position="191"/>
        <end position="210"/>
    </location>
</feature>
<evidence type="ECO:0000313" key="15">
    <source>
        <dbReference type="Proteomes" id="UP001246690"/>
    </source>
</evidence>
<dbReference type="NCBIfam" id="NF003714">
    <property type="entry name" value="PRK05326.1-1"/>
    <property type="match status" value="1"/>
</dbReference>
<keyword evidence="7 12" id="KW-0812">Transmembrane</keyword>
<keyword evidence="6 12" id="KW-0633">Potassium transport</keyword>
<dbReference type="InterPro" id="IPR016169">
    <property type="entry name" value="FAD-bd_PCMH_sub2"/>
</dbReference>
<gene>
    <name evidence="12" type="primary">nhaP2</name>
    <name evidence="14" type="ORF">RHD99_10240</name>
</gene>
<comment type="similarity">
    <text evidence="12">Belongs to the monovalent cation:proton antiporter 1 (CPA1) transporter (TC 2.A.36) family. NhaP2 subfamily.</text>
</comment>
<evidence type="ECO:0000256" key="1">
    <source>
        <dbReference type="ARBA" id="ARBA00004651"/>
    </source>
</evidence>
<evidence type="ECO:0000256" key="7">
    <source>
        <dbReference type="ARBA" id="ARBA00022692"/>
    </source>
</evidence>
<dbReference type="Gene3D" id="3.30.465.10">
    <property type="match status" value="1"/>
</dbReference>
<dbReference type="Pfam" id="PF03471">
    <property type="entry name" value="CorC_HlyC"/>
    <property type="match status" value="1"/>
</dbReference>
<evidence type="ECO:0000256" key="3">
    <source>
        <dbReference type="ARBA" id="ARBA00022449"/>
    </source>
</evidence>
<dbReference type="InterPro" id="IPR038770">
    <property type="entry name" value="Na+/solute_symporter_sf"/>
</dbReference>
<dbReference type="InterPro" id="IPR036318">
    <property type="entry name" value="FAD-bd_PCMH-like_sf"/>
</dbReference>
<dbReference type="NCBIfam" id="NF003716">
    <property type="entry name" value="PRK05326.1-3"/>
    <property type="match status" value="1"/>
</dbReference>
<dbReference type="HAMAP" id="MF_01075">
    <property type="entry name" value="NhaP2"/>
    <property type="match status" value="1"/>
</dbReference>
<comment type="catalytic activity">
    <reaction evidence="12">
        <text>K(+)(in) + H(+)(out) = K(+)(out) + H(+)(in)</text>
        <dbReference type="Rhea" id="RHEA:29467"/>
        <dbReference type="ChEBI" id="CHEBI:15378"/>
        <dbReference type="ChEBI" id="CHEBI:29103"/>
    </reaction>
</comment>
<keyword evidence="2 12" id="KW-0813">Transport</keyword>
<evidence type="ECO:0000313" key="14">
    <source>
        <dbReference type="EMBL" id="WMY76271.1"/>
    </source>
</evidence>
<evidence type="ECO:0000256" key="5">
    <source>
        <dbReference type="ARBA" id="ARBA00022519"/>
    </source>
</evidence>
<evidence type="ECO:0000256" key="11">
    <source>
        <dbReference type="ARBA" id="ARBA00023136"/>
    </source>
</evidence>
<feature type="transmembrane region" description="Helical" evidence="12">
    <location>
        <begin position="6"/>
        <end position="23"/>
    </location>
</feature>
<dbReference type="Gene3D" id="1.20.1530.20">
    <property type="match status" value="1"/>
</dbReference>
<dbReference type="EMBL" id="CP133838">
    <property type="protein sequence ID" value="WMY76271.1"/>
    <property type="molecule type" value="Genomic_DNA"/>
</dbReference>
<protein>
    <recommendedName>
        <fullName evidence="12">K(+)/H(+) antiporter NhaP2</fullName>
    </recommendedName>
    <alternativeName>
        <fullName evidence="12">Potassium/proton antiporter NhaP2</fullName>
    </alternativeName>
</protein>
<dbReference type="NCBIfam" id="NF003715">
    <property type="entry name" value="PRK05326.1-2"/>
    <property type="match status" value="1"/>
</dbReference>
<dbReference type="InterPro" id="IPR023729">
    <property type="entry name" value="NhaP2"/>
</dbReference>
<feature type="transmembrane region" description="Helical" evidence="12">
    <location>
        <begin position="88"/>
        <end position="116"/>
    </location>
</feature>
<comment type="subcellular location">
    <subcellularLocation>
        <location evidence="1 12">Cell membrane</location>
        <topology evidence="1 12">Multi-pass membrane protein</topology>
    </subcellularLocation>
</comment>
<accession>A0ABY9SGK0</accession>
<keyword evidence="9 12" id="KW-1133">Transmembrane helix</keyword>
<dbReference type="RefSeq" id="WP_270145045.1">
    <property type="nucleotide sequence ID" value="NZ_CP133838.1"/>
</dbReference>
<feature type="transmembrane region" description="Helical" evidence="12">
    <location>
        <begin position="59"/>
        <end position="76"/>
    </location>
</feature>
<feature type="domain" description="RCK C-terminal" evidence="13">
    <location>
        <begin position="403"/>
        <end position="485"/>
    </location>
</feature>
<evidence type="ECO:0000256" key="12">
    <source>
        <dbReference type="HAMAP-Rule" id="MF_01075"/>
    </source>
</evidence>
<feature type="transmembrane region" description="Helical" evidence="12">
    <location>
        <begin position="363"/>
        <end position="386"/>
    </location>
</feature>
<dbReference type="InterPro" id="IPR036721">
    <property type="entry name" value="RCK_C_sf"/>
</dbReference>
<comment type="function">
    <text evidence="12">K(+)/H(+) antiporter that extrudes potassium in exchange for external protons and maintains the internal concentration of potassium under toxic levels.</text>
</comment>